<comment type="subcellular location">
    <subcellularLocation>
        <location evidence="1">Membrane</location>
        <topology evidence="1">Multi-pass membrane protein</topology>
    </subcellularLocation>
</comment>
<feature type="transmembrane region" description="Helical" evidence="5">
    <location>
        <begin position="322"/>
        <end position="338"/>
    </location>
</feature>
<evidence type="ECO:0000256" key="3">
    <source>
        <dbReference type="ARBA" id="ARBA00022989"/>
    </source>
</evidence>
<comment type="caution">
    <text evidence="7">The sequence shown here is derived from an EMBL/GenBank/DDBJ whole genome shotgun (WGS) entry which is preliminary data.</text>
</comment>
<accession>A0A7W2EM40</accession>
<dbReference type="InterPro" id="IPR011701">
    <property type="entry name" value="MFS"/>
</dbReference>
<feature type="transmembrane region" description="Helical" evidence="5">
    <location>
        <begin position="23"/>
        <end position="49"/>
    </location>
</feature>
<feature type="transmembrane region" description="Helical" evidence="5">
    <location>
        <begin position="381"/>
        <end position="400"/>
    </location>
</feature>
<feature type="transmembrane region" description="Helical" evidence="5">
    <location>
        <begin position="177"/>
        <end position="197"/>
    </location>
</feature>
<dbReference type="InterPro" id="IPR005829">
    <property type="entry name" value="Sugar_transporter_CS"/>
</dbReference>
<evidence type="ECO:0000256" key="1">
    <source>
        <dbReference type="ARBA" id="ARBA00004141"/>
    </source>
</evidence>
<feature type="transmembrane region" description="Helical" evidence="5">
    <location>
        <begin position="290"/>
        <end position="310"/>
    </location>
</feature>
<dbReference type="GO" id="GO:0046943">
    <property type="term" value="F:carboxylic acid transmembrane transporter activity"/>
    <property type="evidence" value="ECO:0007669"/>
    <property type="project" value="TreeGrafter"/>
</dbReference>
<evidence type="ECO:0000313" key="7">
    <source>
        <dbReference type="EMBL" id="MBA5608428.1"/>
    </source>
</evidence>
<evidence type="ECO:0000256" key="5">
    <source>
        <dbReference type="SAM" id="Phobius"/>
    </source>
</evidence>
<protein>
    <submittedName>
        <fullName evidence="7">MFS transporter</fullName>
    </submittedName>
</protein>
<keyword evidence="3 5" id="KW-1133">Transmembrane helix</keyword>
<feature type="transmembrane region" description="Helical" evidence="5">
    <location>
        <begin position="88"/>
        <end position="108"/>
    </location>
</feature>
<organism evidence="7 8">
    <name type="scientific">Rugamonas fusca</name>
    <dbReference type="NCBI Taxonomy" id="2758568"/>
    <lineage>
        <taxon>Bacteria</taxon>
        <taxon>Pseudomonadati</taxon>
        <taxon>Pseudomonadota</taxon>
        <taxon>Betaproteobacteria</taxon>
        <taxon>Burkholderiales</taxon>
        <taxon>Oxalobacteraceae</taxon>
        <taxon>Telluria group</taxon>
        <taxon>Rugamonas</taxon>
    </lineage>
</organism>
<dbReference type="RefSeq" id="WP_182220588.1">
    <property type="nucleotide sequence ID" value="NZ_JACEZS010000031.1"/>
</dbReference>
<evidence type="ECO:0000259" key="6">
    <source>
        <dbReference type="PROSITE" id="PS50850"/>
    </source>
</evidence>
<feature type="transmembrane region" description="Helical" evidence="5">
    <location>
        <begin position="147"/>
        <end position="171"/>
    </location>
</feature>
<keyword evidence="8" id="KW-1185">Reference proteome</keyword>
<dbReference type="CDD" id="cd17365">
    <property type="entry name" value="MFS_PcaK_like"/>
    <property type="match status" value="1"/>
</dbReference>
<gene>
    <name evidence="7" type="ORF">H3H36_24065</name>
</gene>
<sequence>MENPIDIPALIDRNKVGGFQLRVLLLCGLCILMDGFDVQAMGYVAPAIIQEWHVTKASLGPVFGAGLLGMLVGSLAFSVLADKIGRRPVLIGATLFFSVCMLATPWASSLEQLQVLRFITGLGLGAIMPNVMALAGEYSPARRRVTLMMLVSCGFTVGAVVGGLVSAALIPAYGWRAVFYVGGLAPLVIGLLMLPLLPESMQFLVLRGGRTEQVAQWLRAIDPTVVAGAGSRYLVQEAPQKGGSVLALFRAGRAWTTTLLWLVNFLNLLNLYFLSNWLPTIIKDAGLSTSMAVLAGTVLPIGGTIGTLVMGQMIDRSGFRRVLIPSFLVAAVAIVLIGRPEASLLFLFASILVAGFCIVGGQPAVNALAGSYYPTTLRATGIGWSLGVGRIGSIVGPVLGGELIRMNWPNSTIFAIAAVPALLSAIMLWLMERPLAVQGAATEGMAAAGH</sequence>
<dbReference type="PROSITE" id="PS50850">
    <property type="entry name" value="MFS"/>
    <property type="match status" value="1"/>
</dbReference>
<name>A0A7W2EM40_9BURK</name>
<feature type="transmembrane region" description="Helical" evidence="5">
    <location>
        <begin position="61"/>
        <end position="81"/>
    </location>
</feature>
<evidence type="ECO:0000256" key="4">
    <source>
        <dbReference type="ARBA" id="ARBA00023136"/>
    </source>
</evidence>
<feature type="domain" description="Major facilitator superfamily (MFS) profile" evidence="6">
    <location>
        <begin position="23"/>
        <end position="436"/>
    </location>
</feature>
<feature type="transmembrane region" description="Helical" evidence="5">
    <location>
        <begin position="344"/>
        <end position="369"/>
    </location>
</feature>
<dbReference type="GO" id="GO:0005886">
    <property type="term" value="C:plasma membrane"/>
    <property type="evidence" value="ECO:0007669"/>
    <property type="project" value="TreeGrafter"/>
</dbReference>
<dbReference type="Pfam" id="PF07690">
    <property type="entry name" value="MFS_1"/>
    <property type="match status" value="2"/>
</dbReference>
<keyword evidence="2 5" id="KW-0812">Transmembrane</keyword>
<feature type="transmembrane region" description="Helical" evidence="5">
    <location>
        <begin position="412"/>
        <end position="431"/>
    </location>
</feature>
<dbReference type="InterPro" id="IPR036259">
    <property type="entry name" value="MFS_trans_sf"/>
</dbReference>
<dbReference type="PROSITE" id="PS00217">
    <property type="entry name" value="SUGAR_TRANSPORT_2"/>
    <property type="match status" value="1"/>
</dbReference>
<dbReference type="InterPro" id="IPR020846">
    <property type="entry name" value="MFS_dom"/>
</dbReference>
<reference evidence="7 8" key="1">
    <citation type="submission" date="2020-07" db="EMBL/GenBank/DDBJ databases">
        <title>Novel species isolated from subtropical streams in China.</title>
        <authorList>
            <person name="Lu H."/>
        </authorList>
    </citation>
    <scope>NUCLEOTIDE SEQUENCE [LARGE SCALE GENOMIC DNA]</scope>
    <source>
        <strain evidence="7 8">FT3S</strain>
    </source>
</reference>
<evidence type="ECO:0000256" key="2">
    <source>
        <dbReference type="ARBA" id="ARBA00022692"/>
    </source>
</evidence>
<proteinExistence type="predicted"/>
<dbReference type="AlphaFoldDB" id="A0A7W2EM40"/>
<dbReference type="PANTHER" id="PTHR23508:SF10">
    <property type="entry name" value="CARBOXYLIC ACID TRANSPORTER PROTEIN HOMOLOG"/>
    <property type="match status" value="1"/>
</dbReference>
<dbReference type="Gene3D" id="1.20.1250.20">
    <property type="entry name" value="MFS general substrate transporter like domains"/>
    <property type="match status" value="1"/>
</dbReference>
<feature type="transmembrane region" description="Helical" evidence="5">
    <location>
        <begin position="259"/>
        <end position="278"/>
    </location>
</feature>
<dbReference type="EMBL" id="JACEZS010000031">
    <property type="protein sequence ID" value="MBA5608428.1"/>
    <property type="molecule type" value="Genomic_DNA"/>
</dbReference>
<feature type="transmembrane region" description="Helical" evidence="5">
    <location>
        <begin position="114"/>
        <end position="135"/>
    </location>
</feature>
<dbReference type="Proteomes" id="UP000566711">
    <property type="component" value="Unassembled WGS sequence"/>
</dbReference>
<evidence type="ECO:0000313" key="8">
    <source>
        <dbReference type="Proteomes" id="UP000566711"/>
    </source>
</evidence>
<dbReference type="PANTHER" id="PTHR23508">
    <property type="entry name" value="CARBOXYLIC ACID TRANSPORTER PROTEIN HOMOLOG"/>
    <property type="match status" value="1"/>
</dbReference>
<dbReference type="SUPFAM" id="SSF103473">
    <property type="entry name" value="MFS general substrate transporter"/>
    <property type="match status" value="1"/>
</dbReference>
<keyword evidence="4 5" id="KW-0472">Membrane</keyword>